<gene>
    <name evidence="5" type="ORF">BN1204_034860</name>
</gene>
<evidence type="ECO:0000256" key="3">
    <source>
        <dbReference type="SAM" id="MobiDB-lite"/>
    </source>
</evidence>
<dbReference type="InterPro" id="IPR035979">
    <property type="entry name" value="RBD_domain_sf"/>
</dbReference>
<sequence>MDAENDRGRPRVSLLVRNLSFHSSPDEVRAAFEEFGPIRDVYLPLDYHTGEPRGFGFVEFESSKDAYDAMYQLHNTMLNGSMIHVTVAKKGRSDPMQMRRRELRGDVDREGRRRGDQRRQWDSSRSPPYNTRRPSSGGHRQKGDWPTVSRRARRSRSRQRGRRDTSRSCSSRRGRGTPPYRPSQRSTSRSRSRSCEHSGTRCITSRNRVEKQGFFSGAGGPSDEILGGDRRRTLSRESRKVSMENTRSRASSDSEREERSMSHKRSARRDSNYAPSHRCPTGEDRGTNARAGERKPSLGTHDCFAGSTVTGEEAPDKTRRQGRSESRSLSRRRSRRSPEDCEARDCKRAVAQIGTGSSKASAHDGISTRKAANPGPDERSQTDDGSGSRQPSPRCRGSLSASPSETKTSVERSHFGGCRRRSSFST</sequence>
<dbReference type="PROSITE" id="PS50102">
    <property type="entry name" value="RRM"/>
    <property type="match status" value="1"/>
</dbReference>
<organism evidence="5">
    <name type="scientific">Neospora caninum (strain Liverpool)</name>
    <dbReference type="NCBI Taxonomy" id="572307"/>
    <lineage>
        <taxon>Eukaryota</taxon>
        <taxon>Sar</taxon>
        <taxon>Alveolata</taxon>
        <taxon>Apicomplexa</taxon>
        <taxon>Conoidasida</taxon>
        <taxon>Coccidia</taxon>
        <taxon>Eucoccidiorida</taxon>
        <taxon>Eimeriorina</taxon>
        <taxon>Sarcocystidae</taxon>
        <taxon>Neospora</taxon>
    </lineage>
</organism>
<evidence type="ECO:0000256" key="2">
    <source>
        <dbReference type="PROSITE-ProRule" id="PRU00176"/>
    </source>
</evidence>
<dbReference type="InterPro" id="IPR012677">
    <property type="entry name" value="Nucleotide-bd_a/b_plait_sf"/>
</dbReference>
<proteinExistence type="predicted"/>
<dbReference type="Pfam" id="PF00076">
    <property type="entry name" value="RRM_1"/>
    <property type="match status" value="1"/>
</dbReference>
<feature type="compositionally biased region" description="Basic and acidic residues" evidence="3">
    <location>
        <begin position="314"/>
        <end position="328"/>
    </location>
</feature>
<evidence type="ECO:0000313" key="5">
    <source>
        <dbReference type="EMBL" id="CEL67695.1"/>
    </source>
</evidence>
<feature type="compositionally biased region" description="Basic and acidic residues" evidence="3">
    <location>
        <begin position="336"/>
        <end position="348"/>
    </location>
</feature>
<feature type="compositionally biased region" description="Basic residues" evidence="3">
    <location>
        <begin position="417"/>
        <end position="426"/>
    </location>
</feature>
<evidence type="ECO:0000259" key="4">
    <source>
        <dbReference type="PROSITE" id="PS50102"/>
    </source>
</evidence>
<protein>
    <submittedName>
        <fullName evidence="5">RNA recognition motif-containing protein</fullName>
    </submittedName>
</protein>
<feature type="compositionally biased region" description="Basic residues" evidence="3">
    <location>
        <begin position="150"/>
        <end position="161"/>
    </location>
</feature>
<accession>A0A0F7UGL8</accession>
<dbReference type="SUPFAM" id="SSF54928">
    <property type="entry name" value="RNA-binding domain, RBD"/>
    <property type="match status" value="1"/>
</dbReference>
<dbReference type="SMART" id="SM00360">
    <property type="entry name" value="RRM"/>
    <property type="match status" value="1"/>
</dbReference>
<keyword evidence="1 2" id="KW-0694">RNA-binding</keyword>
<name>A0A0F7UGL8_NEOCL</name>
<dbReference type="InterPro" id="IPR000504">
    <property type="entry name" value="RRM_dom"/>
</dbReference>
<dbReference type="InterPro" id="IPR052462">
    <property type="entry name" value="SLIRP/GR-RBP-like"/>
</dbReference>
<feature type="compositionally biased region" description="Basic and acidic residues" evidence="3">
    <location>
        <begin position="227"/>
        <end position="261"/>
    </location>
</feature>
<feature type="compositionally biased region" description="Basic and acidic residues" evidence="3">
    <location>
        <begin position="280"/>
        <end position="296"/>
    </location>
</feature>
<reference evidence="5" key="1">
    <citation type="journal article" date="2015" name="PLoS ONE">
        <title>Comprehensive Evaluation of Toxoplasma gondii VEG and Neospora caninum LIV Genomes with Tachyzoite Stage Transcriptome and Proteome Defines Novel Transcript Features.</title>
        <authorList>
            <person name="Ramaprasad A."/>
            <person name="Mourier T."/>
            <person name="Naeem R."/>
            <person name="Malas T.B."/>
            <person name="Moussa E."/>
            <person name="Panigrahi A."/>
            <person name="Vermont S.J."/>
            <person name="Otto T.D."/>
            <person name="Wastling J."/>
            <person name="Pain A."/>
        </authorList>
    </citation>
    <scope>NUCLEOTIDE SEQUENCE</scope>
    <source>
        <strain evidence="5">Liverpool</strain>
    </source>
</reference>
<dbReference type="PANTHER" id="PTHR48027">
    <property type="entry name" value="HETEROGENEOUS NUCLEAR RIBONUCLEOPROTEIN 87F-RELATED"/>
    <property type="match status" value="1"/>
</dbReference>
<evidence type="ECO:0000256" key="1">
    <source>
        <dbReference type="ARBA" id="ARBA00022884"/>
    </source>
</evidence>
<feature type="compositionally biased region" description="Basic and acidic residues" evidence="3">
    <location>
        <begin position="91"/>
        <end position="122"/>
    </location>
</feature>
<feature type="domain" description="RRM" evidence="4">
    <location>
        <begin position="12"/>
        <end position="90"/>
    </location>
</feature>
<feature type="region of interest" description="Disordered" evidence="3">
    <location>
        <begin position="89"/>
        <end position="426"/>
    </location>
</feature>
<dbReference type="Gene3D" id="3.30.70.330">
    <property type="match status" value="1"/>
</dbReference>
<dbReference type="AlphaFoldDB" id="A0A0F7UGL8"/>
<dbReference type="EMBL" id="LN714483">
    <property type="protein sequence ID" value="CEL67695.1"/>
    <property type="molecule type" value="Genomic_DNA"/>
</dbReference>
<dbReference type="GO" id="GO:0003723">
    <property type="term" value="F:RNA binding"/>
    <property type="evidence" value="ECO:0007669"/>
    <property type="project" value="UniProtKB-UniRule"/>
</dbReference>